<dbReference type="EMBL" id="JAANYQ010000012">
    <property type="protein sequence ID" value="KAF4121534.1"/>
    <property type="molecule type" value="Genomic_DNA"/>
</dbReference>
<reference evidence="2" key="1">
    <citation type="submission" date="2020-03" db="EMBL/GenBank/DDBJ databases">
        <title>Site-based positive gene gene selection in Geosmithia morbida across the United States reveals a broad range of putative effectors and factors for local host and environmental adapation.</title>
        <authorList>
            <person name="Onufrak A."/>
            <person name="Murdoch R.W."/>
            <person name="Gazis R."/>
            <person name="Huff M."/>
            <person name="Staton M."/>
            <person name="Klingeman W."/>
            <person name="Hadziabdic D."/>
        </authorList>
    </citation>
    <scope>NUCLEOTIDE SEQUENCE</scope>
    <source>
        <strain evidence="2">1262</strain>
    </source>
</reference>
<dbReference type="AlphaFoldDB" id="A0A9P5D4I5"/>
<accession>A0A9P5D4I5</accession>
<evidence type="ECO:0000256" key="1">
    <source>
        <dbReference type="SAM" id="MobiDB-lite"/>
    </source>
</evidence>
<dbReference type="RefSeq" id="XP_035320186.1">
    <property type="nucleotide sequence ID" value="XM_035463922.1"/>
</dbReference>
<dbReference type="GeneID" id="55968172"/>
<keyword evidence="3" id="KW-1185">Reference proteome</keyword>
<protein>
    <submittedName>
        <fullName evidence="2">Uncharacterized protein</fullName>
    </submittedName>
</protein>
<feature type="region of interest" description="Disordered" evidence="1">
    <location>
        <begin position="14"/>
        <end position="34"/>
    </location>
</feature>
<evidence type="ECO:0000313" key="2">
    <source>
        <dbReference type="EMBL" id="KAF4121534.1"/>
    </source>
</evidence>
<gene>
    <name evidence="2" type="ORF">GMORB2_1942</name>
</gene>
<name>A0A9P5D4I5_9HYPO</name>
<evidence type="ECO:0000313" key="3">
    <source>
        <dbReference type="Proteomes" id="UP000749293"/>
    </source>
</evidence>
<proteinExistence type="predicted"/>
<sequence>MLFRLLGVLQSCTQPRTNSTRGDDGRYEYGYGQPGPLPATESTCSCPCPTPSTDTANTGYAYHVSHALGPARPQPGTVILLLAMAADGTYVWTPRVILRPPEVSPPP</sequence>
<organism evidence="2 3">
    <name type="scientific">Geosmithia morbida</name>
    <dbReference type="NCBI Taxonomy" id="1094350"/>
    <lineage>
        <taxon>Eukaryota</taxon>
        <taxon>Fungi</taxon>
        <taxon>Dikarya</taxon>
        <taxon>Ascomycota</taxon>
        <taxon>Pezizomycotina</taxon>
        <taxon>Sordariomycetes</taxon>
        <taxon>Hypocreomycetidae</taxon>
        <taxon>Hypocreales</taxon>
        <taxon>Bionectriaceae</taxon>
        <taxon>Geosmithia</taxon>
    </lineage>
</organism>
<dbReference type="Proteomes" id="UP000749293">
    <property type="component" value="Unassembled WGS sequence"/>
</dbReference>
<comment type="caution">
    <text evidence="2">The sequence shown here is derived from an EMBL/GenBank/DDBJ whole genome shotgun (WGS) entry which is preliminary data.</text>
</comment>